<dbReference type="AlphaFoldDB" id="A0ABD2LJA8"/>
<evidence type="ECO:0000313" key="4">
    <source>
        <dbReference type="Proteomes" id="UP001620626"/>
    </source>
</evidence>
<dbReference type="EMBL" id="JBICBT010001371">
    <property type="protein sequence ID" value="KAL3070964.1"/>
    <property type="molecule type" value="Genomic_DNA"/>
</dbReference>
<proteinExistence type="predicted"/>
<evidence type="ECO:0000313" key="3">
    <source>
        <dbReference type="EMBL" id="KAL3114745.1"/>
    </source>
</evidence>
<name>A0ABD2LJA8_9BILA</name>
<keyword evidence="4" id="KW-1185">Reference proteome</keyword>
<reference evidence="3 4" key="1">
    <citation type="submission" date="2024-10" db="EMBL/GenBank/DDBJ databases">
        <authorList>
            <person name="Kim D."/>
        </authorList>
    </citation>
    <scope>NUCLEOTIDE SEQUENCE [LARGE SCALE GENOMIC DNA]</scope>
    <source>
        <strain evidence="3">BH-2024</strain>
    </source>
</reference>
<comment type="caution">
    <text evidence="3">The sequence shown here is derived from an EMBL/GenBank/DDBJ whole genome shotgun (WGS) entry which is preliminary data.</text>
</comment>
<evidence type="ECO:0000313" key="2">
    <source>
        <dbReference type="EMBL" id="KAL3104556.1"/>
    </source>
</evidence>
<organism evidence="3 4">
    <name type="scientific">Heterodera trifolii</name>
    <dbReference type="NCBI Taxonomy" id="157864"/>
    <lineage>
        <taxon>Eukaryota</taxon>
        <taxon>Metazoa</taxon>
        <taxon>Ecdysozoa</taxon>
        <taxon>Nematoda</taxon>
        <taxon>Chromadorea</taxon>
        <taxon>Rhabditida</taxon>
        <taxon>Tylenchina</taxon>
        <taxon>Tylenchomorpha</taxon>
        <taxon>Tylenchoidea</taxon>
        <taxon>Heteroderidae</taxon>
        <taxon>Heteroderinae</taxon>
        <taxon>Heterodera</taxon>
    </lineage>
</organism>
<dbReference type="Proteomes" id="UP001620626">
    <property type="component" value="Unassembled WGS sequence"/>
</dbReference>
<accession>A0ABD2LJA8</accession>
<dbReference type="EMBL" id="JBICBT010000705">
    <property type="protein sequence ID" value="KAL3104556.1"/>
    <property type="molecule type" value="Genomic_DNA"/>
</dbReference>
<evidence type="ECO:0000313" key="1">
    <source>
        <dbReference type="EMBL" id="KAL3070964.1"/>
    </source>
</evidence>
<sequence length="141" mass="16287">MKSAINYLCELFGLDSQEELYKFFVEEIQTSPSSYYQNPLCAIDCVHIVNIEYPNQAAIISGTLDLVDDCQLFSTCYLKKASEQGVDWSEPLFVELSELMICQQNLPQCLYVQPKTEQQWIVDELDNLRQCEKDLHDDSDD</sequence>
<gene>
    <name evidence="3" type="ORF">niasHT_014559</name>
    <name evidence="2" type="ORF">niasHT_022814</name>
    <name evidence="1" type="ORF">niasHT_040120</name>
</gene>
<dbReference type="EMBL" id="JBICBT010000407">
    <property type="protein sequence ID" value="KAL3114745.1"/>
    <property type="molecule type" value="Genomic_DNA"/>
</dbReference>
<protein>
    <submittedName>
        <fullName evidence="3">Uncharacterized protein</fullName>
    </submittedName>
</protein>